<name>A0A0N0CVF5_9BACI</name>
<dbReference type="STRING" id="33935.ADM90_12290"/>
<keyword evidence="1" id="KW-0812">Transmembrane</keyword>
<feature type="transmembrane region" description="Helical" evidence="1">
    <location>
        <begin position="46"/>
        <end position="64"/>
    </location>
</feature>
<feature type="domain" description="YdbS-like PH" evidence="2">
    <location>
        <begin position="254"/>
        <end position="312"/>
    </location>
</feature>
<dbReference type="Pfam" id="PF03703">
    <property type="entry name" value="bPH_2"/>
    <property type="match status" value="2"/>
</dbReference>
<dbReference type="Proteomes" id="UP000037977">
    <property type="component" value="Unassembled WGS sequence"/>
</dbReference>
<accession>A0A0N0CVF5</accession>
<dbReference type="RefSeq" id="WP_053995293.1">
    <property type="nucleotide sequence ID" value="NZ_CP065643.1"/>
</dbReference>
<dbReference type="AlphaFoldDB" id="A0A0N0CVF5"/>
<feature type="transmembrane region" description="Helical" evidence="1">
    <location>
        <begin position="170"/>
        <end position="193"/>
    </location>
</feature>
<sequence length="471" mass="55046">MSKKRDHVLEIIYINYAIIKERIYPIFMLILSLIGVHQFYEKILNIGFLLLCVLIIVCSILLWYHKIFSFDKQKIVITEGVFAKKYHEIPINRVKSIWISDSLLKRLVGVSNFNIELVGGDEISFVLTNKEIVRIKNTFFPSYDFVQPKKSQQRLSFFQGLLLATTDWKLFLASLSITMILVNFSFKLVGFWVEEWETDASQMGFTEAFQTIKELSWQDILPLAWIFFAFAILAIFILAIYMMITYWNFHSENAGRYIHTSYGLLNKKSDQIPLHEVRSVQILQPVIFQLFGYAQIRVDVIGNDGSILLCPIIKQQRVAAFIQQQLPVFQVESIQERAKASVLPDYLLKVIWFPTVICCGLAYIHPCFLYGLWLLIFYLYVGYMRWKHAGLMVDEKYIRHSGYHWLEAFHMITLVPYIQHTAVSQSFFTRGRNIASYEYSLYAEDGDESYSCYGIDAQYRESFLNIAQNND</sequence>
<organism evidence="3 4">
    <name type="scientific">Lysinibacillus macroides</name>
    <dbReference type="NCBI Taxonomy" id="33935"/>
    <lineage>
        <taxon>Bacteria</taxon>
        <taxon>Bacillati</taxon>
        <taxon>Bacillota</taxon>
        <taxon>Bacilli</taxon>
        <taxon>Bacillales</taxon>
        <taxon>Bacillaceae</taxon>
        <taxon>Lysinibacillus</taxon>
    </lineage>
</organism>
<keyword evidence="1" id="KW-1133">Transmembrane helix</keyword>
<evidence type="ECO:0000259" key="2">
    <source>
        <dbReference type="Pfam" id="PF03703"/>
    </source>
</evidence>
<proteinExistence type="predicted"/>
<evidence type="ECO:0000313" key="3">
    <source>
        <dbReference type="EMBL" id="KOY81701.1"/>
    </source>
</evidence>
<gene>
    <name evidence="3" type="ORF">ADM90_12290</name>
</gene>
<evidence type="ECO:0000313" key="4">
    <source>
        <dbReference type="Proteomes" id="UP000037977"/>
    </source>
</evidence>
<feature type="transmembrane region" description="Helical" evidence="1">
    <location>
        <begin position="21"/>
        <end position="40"/>
    </location>
</feature>
<dbReference type="PANTHER" id="PTHR34473:SF2">
    <property type="entry name" value="UPF0699 TRANSMEMBRANE PROTEIN YDBT"/>
    <property type="match status" value="1"/>
</dbReference>
<reference evidence="3 4" key="1">
    <citation type="submission" date="2015-07" db="EMBL/GenBank/DDBJ databases">
        <title>Genome sequencing project for genomic taxonomy and phylogenomics of Bacillus-like bacteria.</title>
        <authorList>
            <person name="Liu B."/>
            <person name="Wang J."/>
            <person name="Zhu Y."/>
            <person name="Liu G."/>
            <person name="Chen Q."/>
            <person name="Chen Z."/>
            <person name="Che J."/>
            <person name="Ge C."/>
            <person name="Shi H."/>
            <person name="Pan Z."/>
            <person name="Liu X."/>
        </authorList>
    </citation>
    <scope>NUCLEOTIDE SEQUENCE [LARGE SCALE GENOMIC DNA]</scope>
    <source>
        <strain evidence="3 4">DSM 54</strain>
    </source>
</reference>
<dbReference type="PATRIC" id="fig|33935.3.peg.3300"/>
<keyword evidence="1" id="KW-0472">Membrane</keyword>
<dbReference type="EMBL" id="LGCI01000008">
    <property type="protein sequence ID" value="KOY81701.1"/>
    <property type="molecule type" value="Genomic_DNA"/>
</dbReference>
<protein>
    <recommendedName>
        <fullName evidence="2">YdbS-like PH domain-containing protein</fullName>
    </recommendedName>
</protein>
<keyword evidence="4" id="KW-1185">Reference proteome</keyword>
<dbReference type="OrthoDB" id="2195155at2"/>
<feature type="transmembrane region" description="Helical" evidence="1">
    <location>
        <begin position="223"/>
        <end position="249"/>
    </location>
</feature>
<comment type="caution">
    <text evidence="3">The sequence shown here is derived from an EMBL/GenBank/DDBJ whole genome shotgun (WGS) entry which is preliminary data.</text>
</comment>
<feature type="transmembrane region" description="Helical" evidence="1">
    <location>
        <begin position="370"/>
        <end position="386"/>
    </location>
</feature>
<dbReference type="PANTHER" id="PTHR34473">
    <property type="entry name" value="UPF0699 TRANSMEMBRANE PROTEIN YDBS"/>
    <property type="match status" value="1"/>
</dbReference>
<evidence type="ECO:0000256" key="1">
    <source>
        <dbReference type="SAM" id="Phobius"/>
    </source>
</evidence>
<dbReference type="InterPro" id="IPR005182">
    <property type="entry name" value="YdbS-like_PH"/>
</dbReference>
<feature type="domain" description="YdbS-like PH" evidence="2">
    <location>
        <begin position="63"/>
        <end position="129"/>
    </location>
</feature>